<dbReference type="Proteomes" id="UP000231702">
    <property type="component" value="Unassembled WGS sequence"/>
</dbReference>
<gene>
    <name evidence="3" type="ORF">CVM39_08400</name>
</gene>
<sequence>MPSGRLAPQGLQLTSTLRAARRRQQGRTEDRSCGALSDFVIKEVVRQVKSVRTGVANAEERSGIGHVRMRDLRHSTAVMLLSAGIPIEKVAQVLGHSNISVTYSAYGRYLPEHLQDAVIVLDFPSISEMK</sequence>
<name>A0ABX4MQY9_9RHOB</name>
<comment type="caution">
    <text evidence="3">The sequence shown here is derived from an EMBL/GenBank/DDBJ whole genome shotgun (WGS) entry which is preliminary data.</text>
</comment>
<dbReference type="InterPro" id="IPR013762">
    <property type="entry name" value="Integrase-like_cat_sf"/>
</dbReference>
<proteinExistence type="predicted"/>
<dbReference type="SUPFAM" id="SSF56349">
    <property type="entry name" value="DNA breaking-rejoining enzymes"/>
    <property type="match status" value="1"/>
</dbReference>
<protein>
    <recommendedName>
        <fullName evidence="2">Tyr recombinase domain-containing protein</fullName>
    </recommendedName>
</protein>
<accession>A0ABX4MQY9</accession>
<keyword evidence="4" id="KW-1185">Reference proteome</keyword>
<evidence type="ECO:0000313" key="4">
    <source>
        <dbReference type="Proteomes" id="UP000231702"/>
    </source>
</evidence>
<evidence type="ECO:0000313" key="3">
    <source>
        <dbReference type="EMBL" id="PJE29907.1"/>
    </source>
</evidence>
<keyword evidence="1" id="KW-0233">DNA recombination</keyword>
<dbReference type="EMBL" id="PGTD01000015">
    <property type="protein sequence ID" value="PJE29907.1"/>
    <property type="molecule type" value="Genomic_DNA"/>
</dbReference>
<dbReference type="Gene3D" id="1.10.443.10">
    <property type="entry name" value="Intergrase catalytic core"/>
    <property type="match status" value="1"/>
</dbReference>
<evidence type="ECO:0000256" key="1">
    <source>
        <dbReference type="ARBA" id="ARBA00023172"/>
    </source>
</evidence>
<evidence type="ECO:0000259" key="2">
    <source>
        <dbReference type="Pfam" id="PF00589"/>
    </source>
</evidence>
<organism evidence="3 4">
    <name type="scientific">Pseudooceanicola antarcticus</name>
    <dbReference type="NCBI Taxonomy" id="1247613"/>
    <lineage>
        <taxon>Bacteria</taxon>
        <taxon>Pseudomonadati</taxon>
        <taxon>Pseudomonadota</taxon>
        <taxon>Alphaproteobacteria</taxon>
        <taxon>Rhodobacterales</taxon>
        <taxon>Paracoccaceae</taxon>
        <taxon>Pseudooceanicola</taxon>
    </lineage>
</organism>
<dbReference type="InterPro" id="IPR011010">
    <property type="entry name" value="DNA_brk_join_enz"/>
</dbReference>
<reference evidence="3 4" key="1">
    <citation type="journal article" date="2018" name="Int. J. Syst. Evol. Microbiol.">
        <title>Pseudooceanicola lipolyticus sp. nov., a marine alphaproteobacterium, reclassification of Oceanicola flagellatus as Pseudooceanicola flagellatus comb. nov. and emended description of the genus Pseudooceanicola.</title>
        <authorList>
            <person name="Huang M.-M."/>
            <person name="Guo L.-L."/>
            <person name="Wu Y.-H."/>
            <person name="Lai Q.-L."/>
            <person name="Shao Z.-Z."/>
            <person name="Wang C.-S."/>
            <person name="Wu M."/>
            <person name="Xu X.-W."/>
        </authorList>
    </citation>
    <scope>NUCLEOTIDE SEQUENCE [LARGE SCALE GENOMIC DNA]</scope>
    <source>
        <strain evidence="3 4">Ar-45</strain>
    </source>
</reference>
<dbReference type="Pfam" id="PF00589">
    <property type="entry name" value="Phage_integrase"/>
    <property type="match status" value="1"/>
</dbReference>
<feature type="domain" description="Tyr recombinase" evidence="2">
    <location>
        <begin position="49"/>
        <end position="108"/>
    </location>
</feature>
<dbReference type="InterPro" id="IPR002104">
    <property type="entry name" value="Integrase_catalytic"/>
</dbReference>